<accession>A0A382MLJ0</accession>
<reference evidence="1" key="1">
    <citation type="submission" date="2018-05" db="EMBL/GenBank/DDBJ databases">
        <authorList>
            <person name="Lanie J.A."/>
            <person name="Ng W.-L."/>
            <person name="Kazmierczak K.M."/>
            <person name="Andrzejewski T.M."/>
            <person name="Davidsen T.M."/>
            <person name="Wayne K.J."/>
            <person name="Tettelin H."/>
            <person name="Glass J.I."/>
            <person name="Rusch D."/>
            <person name="Podicherti R."/>
            <person name="Tsui H.-C.T."/>
            <person name="Winkler M.E."/>
        </authorList>
    </citation>
    <scope>NUCLEOTIDE SEQUENCE</scope>
</reference>
<feature type="non-terminal residue" evidence="1">
    <location>
        <position position="117"/>
    </location>
</feature>
<name>A0A382MLJ0_9ZZZZ</name>
<gene>
    <name evidence="1" type="ORF">METZ01_LOCUS301839</name>
</gene>
<protein>
    <submittedName>
        <fullName evidence="1">Uncharacterized protein</fullName>
    </submittedName>
</protein>
<evidence type="ECO:0000313" key="1">
    <source>
        <dbReference type="EMBL" id="SVC48985.1"/>
    </source>
</evidence>
<dbReference type="Gene3D" id="3.40.50.10690">
    <property type="entry name" value="putative lor/sdh protein like domains"/>
    <property type="match status" value="1"/>
</dbReference>
<sequence length="117" mass="12834">MKPIDLSKLQVYPLTERDSLAGIEETLIDPATSPAELSPANHEHLERCASNIRSARKAGASVMCIFGAHLIKNGAQALLDRLMAKGWITYLATNGASVIHDWEWAHHGRSTECVRSN</sequence>
<proteinExistence type="predicted"/>
<organism evidence="1">
    <name type="scientific">marine metagenome</name>
    <dbReference type="NCBI Taxonomy" id="408172"/>
    <lineage>
        <taxon>unclassified sequences</taxon>
        <taxon>metagenomes</taxon>
        <taxon>ecological metagenomes</taxon>
    </lineage>
</organism>
<dbReference type="AlphaFoldDB" id="A0A382MLJ0"/>
<dbReference type="EMBL" id="UINC01094065">
    <property type="protein sequence ID" value="SVC48985.1"/>
    <property type="molecule type" value="Genomic_DNA"/>
</dbReference>